<keyword evidence="1" id="KW-0472">Membrane</keyword>
<reference evidence="4 5" key="1">
    <citation type="submission" date="2019-06" db="EMBL/GenBank/DDBJ databases">
        <title>Sorghum-associated microbial communities from plants grown in Nebraska, USA.</title>
        <authorList>
            <person name="Schachtman D."/>
        </authorList>
    </citation>
    <scope>NUCLEOTIDE SEQUENCE [LARGE SCALE GENOMIC DNA]</scope>
    <source>
        <strain evidence="4 5">1209</strain>
    </source>
</reference>
<dbReference type="AlphaFoldDB" id="A0A561PX25"/>
<dbReference type="Pfam" id="PF04773">
    <property type="entry name" value="FecR"/>
    <property type="match status" value="1"/>
</dbReference>
<evidence type="ECO:0000259" key="2">
    <source>
        <dbReference type="Pfam" id="PF04773"/>
    </source>
</evidence>
<name>A0A561PX25_9BACT</name>
<dbReference type="EMBL" id="VIWO01000002">
    <property type="protein sequence ID" value="TWF42662.1"/>
    <property type="molecule type" value="Genomic_DNA"/>
</dbReference>
<evidence type="ECO:0000259" key="3">
    <source>
        <dbReference type="Pfam" id="PF16344"/>
    </source>
</evidence>
<dbReference type="InterPro" id="IPR006860">
    <property type="entry name" value="FecR"/>
</dbReference>
<evidence type="ECO:0000313" key="5">
    <source>
        <dbReference type="Proteomes" id="UP000320811"/>
    </source>
</evidence>
<feature type="domain" description="FecR protein" evidence="2">
    <location>
        <begin position="122"/>
        <end position="210"/>
    </location>
</feature>
<gene>
    <name evidence="4" type="ORF">FHW36_102423</name>
</gene>
<keyword evidence="5" id="KW-1185">Reference proteome</keyword>
<protein>
    <submittedName>
        <fullName evidence="4">FecR family protein</fullName>
    </submittedName>
</protein>
<comment type="caution">
    <text evidence="4">The sequence shown here is derived from an EMBL/GenBank/DDBJ whole genome shotgun (WGS) entry which is preliminary data.</text>
</comment>
<keyword evidence="1" id="KW-0812">Transmembrane</keyword>
<dbReference type="InterPro" id="IPR012373">
    <property type="entry name" value="Ferrdict_sens_TM"/>
</dbReference>
<keyword evidence="1" id="KW-1133">Transmembrane helix</keyword>
<dbReference type="Gene3D" id="2.60.120.1440">
    <property type="match status" value="1"/>
</dbReference>
<dbReference type="Proteomes" id="UP000320811">
    <property type="component" value="Unassembled WGS sequence"/>
</dbReference>
<dbReference type="PIRSF" id="PIRSF018266">
    <property type="entry name" value="FecR"/>
    <property type="match status" value="1"/>
</dbReference>
<dbReference type="GO" id="GO:0016989">
    <property type="term" value="F:sigma factor antagonist activity"/>
    <property type="evidence" value="ECO:0007669"/>
    <property type="project" value="TreeGrafter"/>
</dbReference>
<dbReference type="PANTHER" id="PTHR30273">
    <property type="entry name" value="PERIPLASMIC SIGNAL SENSOR AND SIGMA FACTOR ACTIVATOR FECR-RELATED"/>
    <property type="match status" value="1"/>
</dbReference>
<proteinExistence type="predicted"/>
<dbReference type="InterPro" id="IPR032508">
    <property type="entry name" value="FecR_C"/>
</dbReference>
<dbReference type="RefSeq" id="WP_145666574.1">
    <property type="nucleotide sequence ID" value="NZ_VIWO01000002.1"/>
</dbReference>
<evidence type="ECO:0000256" key="1">
    <source>
        <dbReference type="SAM" id="Phobius"/>
    </source>
</evidence>
<organism evidence="4 5">
    <name type="scientific">Chitinophaga polysaccharea</name>
    <dbReference type="NCBI Taxonomy" id="1293035"/>
    <lineage>
        <taxon>Bacteria</taxon>
        <taxon>Pseudomonadati</taxon>
        <taxon>Bacteroidota</taxon>
        <taxon>Chitinophagia</taxon>
        <taxon>Chitinophagales</taxon>
        <taxon>Chitinophagaceae</taxon>
        <taxon>Chitinophaga</taxon>
    </lineage>
</organism>
<dbReference type="OrthoDB" id="1452822at2"/>
<evidence type="ECO:0000313" key="4">
    <source>
        <dbReference type="EMBL" id="TWF42662.1"/>
    </source>
</evidence>
<dbReference type="Gene3D" id="3.55.50.30">
    <property type="match status" value="1"/>
</dbReference>
<feature type="domain" description="Protein FecR C-terminal" evidence="3">
    <location>
        <begin position="257"/>
        <end position="322"/>
    </location>
</feature>
<dbReference type="PANTHER" id="PTHR30273:SF2">
    <property type="entry name" value="PROTEIN FECR"/>
    <property type="match status" value="1"/>
</dbReference>
<dbReference type="Pfam" id="PF16344">
    <property type="entry name" value="FecR_C"/>
    <property type="match status" value="1"/>
</dbReference>
<accession>A0A561PX25</accession>
<sequence>MNNQTDIDIVVRYLEDPENELLKQQLNEWIQQDPGHLDIFLDMKAMWQGDPLPAPSAFDTAGKWEELSTRLDKAAVPAVTAPASTRVIKMNRRYWWAAAAVLVIAGTWTLMGPGGYKTFATAQTQDSLRLPDGSMLYLNANTSVRYARSFGKDNRIVKIDKGEAFFDVKPNETLPFIVNAPEVEVQVLGTAFNVKAANTGVKVFVQSGKVSAAYRGTEKKVILTPDMEASLKLHGSTIDTHVHKKNNNILAWKTRTLTFDEAPLNEVAEALEDFYHVQVHISNPQLADQKLLATFPNMALDEVLDIMRKTLRINITHKNDLVDIY</sequence>
<feature type="transmembrane region" description="Helical" evidence="1">
    <location>
        <begin position="94"/>
        <end position="111"/>
    </location>
</feature>